<evidence type="ECO:0000256" key="1">
    <source>
        <dbReference type="SAM" id="MobiDB-lite"/>
    </source>
</evidence>
<dbReference type="Proteomes" id="UP001529510">
    <property type="component" value="Unassembled WGS sequence"/>
</dbReference>
<sequence length="52" mass="6020">HRVKPDDPHKQFSDRMSDIERYQRASLRMNPGNGTTRSHQTHYSPSSTTPIP</sequence>
<feature type="non-terminal residue" evidence="2">
    <location>
        <position position="52"/>
    </location>
</feature>
<keyword evidence="3" id="KW-1185">Reference proteome</keyword>
<evidence type="ECO:0000313" key="2">
    <source>
        <dbReference type="EMBL" id="KAL0178556.1"/>
    </source>
</evidence>
<protein>
    <submittedName>
        <fullName evidence="2">Uncharacterized protein</fullName>
    </submittedName>
</protein>
<feature type="non-terminal residue" evidence="2">
    <location>
        <position position="1"/>
    </location>
</feature>
<accession>A0ABD0PXM3</accession>
<organism evidence="2 3">
    <name type="scientific">Cirrhinus mrigala</name>
    <name type="common">Mrigala</name>
    <dbReference type="NCBI Taxonomy" id="683832"/>
    <lineage>
        <taxon>Eukaryota</taxon>
        <taxon>Metazoa</taxon>
        <taxon>Chordata</taxon>
        <taxon>Craniata</taxon>
        <taxon>Vertebrata</taxon>
        <taxon>Euteleostomi</taxon>
        <taxon>Actinopterygii</taxon>
        <taxon>Neopterygii</taxon>
        <taxon>Teleostei</taxon>
        <taxon>Ostariophysi</taxon>
        <taxon>Cypriniformes</taxon>
        <taxon>Cyprinidae</taxon>
        <taxon>Labeoninae</taxon>
        <taxon>Labeonini</taxon>
        <taxon>Cirrhinus</taxon>
    </lineage>
</organism>
<dbReference type="EMBL" id="JAMKFB020000013">
    <property type="protein sequence ID" value="KAL0178556.1"/>
    <property type="molecule type" value="Genomic_DNA"/>
</dbReference>
<feature type="region of interest" description="Disordered" evidence="1">
    <location>
        <begin position="1"/>
        <end position="52"/>
    </location>
</feature>
<dbReference type="AlphaFoldDB" id="A0ABD0PXM3"/>
<feature type="compositionally biased region" description="Basic and acidic residues" evidence="1">
    <location>
        <begin position="1"/>
        <end position="23"/>
    </location>
</feature>
<proteinExistence type="predicted"/>
<comment type="caution">
    <text evidence="2">The sequence shown here is derived from an EMBL/GenBank/DDBJ whole genome shotgun (WGS) entry which is preliminary data.</text>
</comment>
<feature type="compositionally biased region" description="Polar residues" evidence="1">
    <location>
        <begin position="32"/>
        <end position="52"/>
    </location>
</feature>
<evidence type="ECO:0000313" key="3">
    <source>
        <dbReference type="Proteomes" id="UP001529510"/>
    </source>
</evidence>
<name>A0ABD0PXM3_CIRMR</name>
<reference evidence="2 3" key="1">
    <citation type="submission" date="2024-05" db="EMBL/GenBank/DDBJ databases">
        <title>Genome sequencing and assembly of Indian major carp, Cirrhinus mrigala (Hamilton, 1822).</title>
        <authorList>
            <person name="Mohindra V."/>
            <person name="Chowdhury L.M."/>
            <person name="Lal K."/>
            <person name="Jena J.K."/>
        </authorList>
    </citation>
    <scope>NUCLEOTIDE SEQUENCE [LARGE SCALE GENOMIC DNA]</scope>
    <source>
        <strain evidence="2">CM1030</strain>
        <tissue evidence="2">Blood</tissue>
    </source>
</reference>
<gene>
    <name evidence="2" type="ORF">M9458_027450</name>
</gene>